<organism evidence="3 4">
    <name type="scientific">Gossypium davidsonii</name>
    <name type="common">Davidson's cotton</name>
    <name type="synonym">Gossypium klotzschianum subsp. davidsonii</name>
    <dbReference type="NCBI Taxonomy" id="34287"/>
    <lineage>
        <taxon>Eukaryota</taxon>
        <taxon>Viridiplantae</taxon>
        <taxon>Streptophyta</taxon>
        <taxon>Embryophyta</taxon>
        <taxon>Tracheophyta</taxon>
        <taxon>Spermatophyta</taxon>
        <taxon>Magnoliopsida</taxon>
        <taxon>eudicotyledons</taxon>
        <taxon>Gunneridae</taxon>
        <taxon>Pentapetalae</taxon>
        <taxon>rosids</taxon>
        <taxon>malvids</taxon>
        <taxon>Malvales</taxon>
        <taxon>Malvaceae</taxon>
        <taxon>Malvoideae</taxon>
        <taxon>Gossypium</taxon>
    </lineage>
</organism>
<feature type="non-terminal residue" evidence="3">
    <location>
        <position position="42"/>
    </location>
</feature>
<gene>
    <name evidence="3" type="ORF">Godav_029524</name>
</gene>
<evidence type="ECO:0000256" key="1">
    <source>
        <dbReference type="PROSITE-ProRule" id="PRU00358"/>
    </source>
</evidence>
<reference evidence="3 4" key="1">
    <citation type="journal article" date="2019" name="Genome Biol. Evol.">
        <title>Insights into the evolution of the New World diploid cottons (Gossypium, subgenus Houzingenia) based on genome sequencing.</title>
        <authorList>
            <person name="Grover C.E."/>
            <person name="Arick M.A. 2nd"/>
            <person name="Thrash A."/>
            <person name="Conover J.L."/>
            <person name="Sanders W.S."/>
            <person name="Peterson D.G."/>
            <person name="Frelichowski J.E."/>
            <person name="Scheffler J.A."/>
            <person name="Scheffler B.E."/>
            <person name="Wendel J.F."/>
        </authorList>
    </citation>
    <scope>NUCLEOTIDE SEQUENCE [LARGE SCALE GENOMIC DNA]</scope>
    <source>
        <strain evidence="3">27</strain>
        <tissue evidence="3">Leaf</tissue>
    </source>
</reference>
<keyword evidence="1" id="KW-0539">Nucleus</keyword>
<evidence type="ECO:0000259" key="2">
    <source>
        <dbReference type="PROSITE" id="PS51015"/>
    </source>
</evidence>
<dbReference type="Proteomes" id="UP000593561">
    <property type="component" value="Unassembled WGS sequence"/>
</dbReference>
<evidence type="ECO:0000313" key="3">
    <source>
        <dbReference type="EMBL" id="MBA0634971.1"/>
    </source>
</evidence>
<comment type="subcellular location">
    <subcellularLocation>
        <location evidence="1">Nucleus</location>
    </subcellularLocation>
</comment>
<accession>A0A7J8T9X3</accession>
<dbReference type="AlphaFoldDB" id="A0A7J8T9X3"/>
<dbReference type="PROSITE" id="PS51015">
    <property type="entry name" value="YDG"/>
    <property type="match status" value="1"/>
</dbReference>
<feature type="domain" description="YDG" evidence="2">
    <location>
        <begin position="1"/>
        <end position="42"/>
    </location>
</feature>
<protein>
    <recommendedName>
        <fullName evidence="2">YDG domain-containing protein</fullName>
    </recommendedName>
</protein>
<evidence type="ECO:0000313" key="4">
    <source>
        <dbReference type="Proteomes" id="UP000593561"/>
    </source>
</evidence>
<name>A0A7J8T9X3_GOSDV</name>
<dbReference type="InterPro" id="IPR003105">
    <property type="entry name" value="SRA_YDG"/>
</dbReference>
<proteinExistence type="predicted"/>
<dbReference type="GO" id="GO:0005634">
    <property type="term" value="C:nucleus"/>
    <property type="evidence" value="ECO:0007669"/>
    <property type="project" value="UniProtKB-SubCell"/>
</dbReference>
<comment type="caution">
    <text evidence="3">The sequence shown here is derived from an EMBL/GenBank/DDBJ whole genome shotgun (WGS) entry which is preliminary data.</text>
</comment>
<keyword evidence="4" id="KW-1185">Reference proteome</keyword>
<dbReference type="EMBL" id="JABFAC010240036">
    <property type="protein sequence ID" value="MBA0634971.1"/>
    <property type="molecule type" value="Genomic_DNA"/>
</dbReference>
<sequence>MRVMRKYNIDNNANPSGYKFLYEGLYRVTRFDKEIESSFSMY</sequence>